<evidence type="ECO:0000256" key="1">
    <source>
        <dbReference type="SAM" id="Coils"/>
    </source>
</evidence>
<reference evidence="2 3" key="1">
    <citation type="journal article" date="2019" name="Sci. Rep.">
        <title>Orb-weaving spider Araneus ventricosus genome elucidates the spidroin gene catalogue.</title>
        <authorList>
            <person name="Kono N."/>
            <person name="Nakamura H."/>
            <person name="Ohtoshi R."/>
            <person name="Moran D.A.P."/>
            <person name="Shinohara A."/>
            <person name="Yoshida Y."/>
            <person name="Fujiwara M."/>
            <person name="Mori M."/>
            <person name="Tomita M."/>
            <person name="Arakawa K."/>
        </authorList>
    </citation>
    <scope>NUCLEOTIDE SEQUENCE [LARGE SCALE GENOMIC DNA]</scope>
</reference>
<keyword evidence="3" id="KW-1185">Reference proteome</keyword>
<evidence type="ECO:0000313" key="3">
    <source>
        <dbReference type="Proteomes" id="UP000499080"/>
    </source>
</evidence>
<dbReference type="Proteomes" id="UP000499080">
    <property type="component" value="Unassembled WGS sequence"/>
</dbReference>
<protein>
    <submittedName>
        <fullName evidence="2">Uncharacterized protein</fullName>
    </submittedName>
</protein>
<sequence length="234" mass="27092">MEDNRRKVIIEEHISLVKEPGSEYIVHVSAKIQRLEINLNTSQNESALLENKPEEFSLAESSLKEKPKQISNEKEETAYQLIAEESMRLNLKSYLFELNNRIKLLEEERTCKSLESDELKKRIANLKIEHEAQIQELERKTSSELLAVQKRLESISNEKLLLTKIQVLEKEKEELSSDLAEKSRKIVSLSAVIEKKTNDILCVQEKLSAKTLDLDNLNPVNETLTEELTLSYEW</sequence>
<name>A0A4Y2VLG2_ARAVE</name>
<keyword evidence="1" id="KW-0175">Coiled coil</keyword>
<feature type="coiled-coil region" evidence="1">
    <location>
        <begin position="25"/>
        <end position="52"/>
    </location>
</feature>
<evidence type="ECO:0000313" key="2">
    <source>
        <dbReference type="EMBL" id="GBO24587.1"/>
    </source>
</evidence>
<accession>A0A4Y2VLG2</accession>
<proteinExistence type="predicted"/>
<dbReference type="EMBL" id="BGPR01047543">
    <property type="protein sequence ID" value="GBO24587.1"/>
    <property type="molecule type" value="Genomic_DNA"/>
</dbReference>
<gene>
    <name evidence="2" type="ORF">AVEN_257908_1</name>
</gene>
<dbReference type="AlphaFoldDB" id="A0A4Y2VLG2"/>
<organism evidence="2 3">
    <name type="scientific">Araneus ventricosus</name>
    <name type="common">Orbweaver spider</name>
    <name type="synonym">Epeira ventricosa</name>
    <dbReference type="NCBI Taxonomy" id="182803"/>
    <lineage>
        <taxon>Eukaryota</taxon>
        <taxon>Metazoa</taxon>
        <taxon>Ecdysozoa</taxon>
        <taxon>Arthropoda</taxon>
        <taxon>Chelicerata</taxon>
        <taxon>Arachnida</taxon>
        <taxon>Araneae</taxon>
        <taxon>Araneomorphae</taxon>
        <taxon>Entelegynae</taxon>
        <taxon>Araneoidea</taxon>
        <taxon>Araneidae</taxon>
        <taxon>Araneus</taxon>
    </lineage>
</organism>
<comment type="caution">
    <text evidence="2">The sequence shown here is derived from an EMBL/GenBank/DDBJ whole genome shotgun (WGS) entry which is preliminary data.</text>
</comment>
<feature type="coiled-coil region" evidence="1">
    <location>
        <begin position="102"/>
        <end position="185"/>
    </location>
</feature>